<sequence>MDTFESRTAELKGDRRNEHWFLPLRLHILPKLGCMPVSEITQTEIRNILAPIWHTKAGTARTAESFLVRSCTNFIHILIPLVMCKINCFEMRESYVICDSHNMNNTKLSL</sequence>
<name>A0A840DW63_9HYPH</name>
<reference evidence="3 4" key="1">
    <citation type="submission" date="2020-08" db="EMBL/GenBank/DDBJ databases">
        <title>Genomic Encyclopedia of Type Strains, Phase IV (KMG-IV): sequencing the most valuable type-strain genomes for metagenomic binning, comparative biology and taxonomic classification.</title>
        <authorList>
            <person name="Goeker M."/>
        </authorList>
    </citation>
    <scope>NUCLEOTIDE SEQUENCE [LARGE SCALE GENOMIC DNA]</scope>
    <source>
        <strain evidence="3 4">DSM 100694</strain>
    </source>
</reference>
<dbReference type="Gene3D" id="1.10.150.130">
    <property type="match status" value="1"/>
</dbReference>
<evidence type="ECO:0000313" key="3">
    <source>
        <dbReference type="EMBL" id="MBB4077241.1"/>
    </source>
</evidence>
<dbReference type="Proteomes" id="UP000585970">
    <property type="component" value="Unassembled WGS sequence"/>
</dbReference>
<evidence type="ECO:0000313" key="4">
    <source>
        <dbReference type="Proteomes" id="UP000585970"/>
    </source>
</evidence>
<keyword evidence="4" id="KW-1185">Reference proteome</keyword>
<accession>A0A840DW63</accession>
<dbReference type="EMBL" id="JACIFE010000033">
    <property type="protein sequence ID" value="MBB4077241.1"/>
    <property type="molecule type" value="Genomic_DNA"/>
</dbReference>
<protein>
    <recommendedName>
        <fullName evidence="2">Phage integrase central domain-containing protein</fullName>
    </recommendedName>
</protein>
<dbReference type="InterPro" id="IPR010998">
    <property type="entry name" value="Integrase_recombinase_N"/>
</dbReference>
<dbReference type="AlphaFoldDB" id="A0A840DW63"/>
<proteinExistence type="predicted"/>
<evidence type="ECO:0000256" key="1">
    <source>
        <dbReference type="ARBA" id="ARBA00023125"/>
    </source>
</evidence>
<dbReference type="Pfam" id="PF22022">
    <property type="entry name" value="Phage_int_M"/>
    <property type="match status" value="1"/>
</dbReference>
<organism evidence="3 4">
    <name type="scientific">Bartonella fuyuanensis</name>
    <dbReference type="NCBI Taxonomy" id="1460968"/>
    <lineage>
        <taxon>Bacteria</taxon>
        <taxon>Pseudomonadati</taxon>
        <taxon>Pseudomonadota</taxon>
        <taxon>Alphaproteobacteria</taxon>
        <taxon>Hyphomicrobiales</taxon>
        <taxon>Bartonellaceae</taxon>
        <taxon>Bartonella</taxon>
    </lineage>
</organism>
<gene>
    <name evidence="3" type="ORF">GGR08_001569</name>
</gene>
<comment type="caution">
    <text evidence="3">The sequence shown here is derived from an EMBL/GenBank/DDBJ whole genome shotgun (WGS) entry which is preliminary data.</text>
</comment>
<dbReference type="GO" id="GO:0003677">
    <property type="term" value="F:DNA binding"/>
    <property type="evidence" value="ECO:0007669"/>
    <property type="project" value="UniProtKB-KW"/>
</dbReference>
<dbReference type="InterPro" id="IPR053876">
    <property type="entry name" value="Phage_int_M"/>
</dbReference>
<keyword evidence="1" id="KW-0238">DNA-binding</keyword>
<evidence type="ECO:0000259" key="2">
    <source>
        <dbReference type="Pfam" id="PF22022"/>
    </source>
</evidence>
<feature type="domain" description="Phage integrase central" evidence="2">
    <location>
        <begin position="14"/>
        <end position="66"/>
    </location>
</feature>